<accession>A0A094S822</accession>
<dbReference type="AlphaFoldDB" id="A0A094S822"/>
<dbReference type="PRINTS" id="PR01181">
    <property type="entry name" value="DAPDCRBXLASE"/>
</dbReference>
<comment type="caution">
    <text evidence="6">The sequence shown here is derived from an EMBL/GenBank/DDBJ whole genome shotgun (WGS) entry which is preliminary data.</text>
</comment>
<evidence type="ECO:0000313" key="6">
    <source>
        <dbReference type="EMBL" id="KGA14063.1"/>
    </source>
</evidence>
<dbReference type="Gene3D" id="3.20.20.10">
    <property type="entry name" value="Alanine racemase"/>
    <property type="match status" value="1"/>
</dbReference>
<proteinExistence type="inferred from homology"/>
<sequence length="446" mass="47544">MASDLNPLIWPDSATRNSQGEISIGDVTVTELAKQYGTPLYVFDEADVRKRARDYVAAFTVSDIETSVHYAGKAFITTKVAQWVNQEGLGIDVASAGELEVALRAGIDPTQIVMHGNNKSVKDLERAVEVGVGRVVIDSLMEIERLNAVAASAGIVQQVLLRLTVGVEAHTHEAISTAHEDQKFGLSTASGMAMAAVDNVLEFDALSLAGLHSHIGSQIFDATGFELATHRVVDFAVQIKERHGISVSELDVGGGMGIAYVEGDDPLDVSAMAKSILDIVRTECARVKISVPKISVEPGRAIIGNPGITLYEVGTVKPVELDSGITRHYVSVDGGMSDNIRTALYDAEYTAVIANRDSDAKKVLSRVVGKHCESGDIVVRDIELPADTRPGDLIAVAATGAYCRSMASNYNHIPRPAAVSVAAGKSQVLLRRETIEDLLIFDAGVN</sequence>
<dbReference type="CDD" id="cd06828">
    <property type="entry name" value="PLPDE_III_DapDC"/>
    <property type="match status" value="1"/>
</dbReference>
<dbReference type="PANTHER" id="PTHR43727:SF2">
    <property type="entry name" value="GROUP IV DECARBOXYLASE"/>
    <property type="match status" value="1"/>
</dbReference>
<dbReference type="EMBL" id="JNSL01000161">
    <property type="protein sequence ID" value="KGA14063.1"/>
    <property type="molecule type" value="Genomic_DNA"/>
</dbReference>
<evidence type="ECO:0000259" key="5">
    <source>
        <dbReference type="Pfam" id="PF02784"/>
    </source>
</evidence>
<dbReference type="HAMAP" id="MF_02120">
    <property type="entry name" value="LysA"/>
    <property type="match status" value="1"/>
</dbReference>
<dbReference type="NCBIfam" id="TIGR01048">
    <property type="entry name" value="lysA"/>
    <property type="match status" value="1"/>
</dbReference>
<keyword evidence="3" id="KW-0663">Pyridoxal phosphate</keyword>
<evidence type="ECO:0000256" key="1">
    <source>
        <dbReference type="ARBA" id="ARBA00001933"/>
    </source>
</evidence>
<dbReference type="Gene3D" id="2.40.37.10">
    <property type="entry name" value="Lyase, Ornithine Decarboxylase, Chain A, domain 1"/>
    <property type="match status" value="1"/>
</dbReference>
<organism evidence="6">
    <name type="scientific">freshwater metagenome</name>
    <dbReference type="NCBI Taxonomy" id="449393"/>
    <lineage>
        <taxon>unclassified sequences</taxon>
        <taxon>metagenomes</taxon>
        <taxon>ecological metagenomes</taxon>
    </lineage>
</organism>
<evidence type="ECO:0000256" key="3">
    <source>
        <dbReference type="ARBA" id="ARBA00022898"/>
    </source>
</evidence>
<evidence type="ECO:0000256" key="4">
    <source>
        <dbReference type="ARBA" id="ARBA00023239"/>
    </source>
</evidence>
<evidence type="ECO:0000256" key="2">
    <source>
        <dbReference type="ARBA" id="ARBA00022793"/>
    </source>
</evidence>
<dbReference type="PANTHER" id="PTHR43727">
    <property type="entry name" value="DIAMINOPIMELATE DECARBOXYLASE"/>
    <property type="match status" value="1"/>
</dbReference>
<dbReference type="InterPro" id="IPR009006">
    <property type="entry name" value="Ala_racemase/Decarboxylase_C"/>
</dbReference>
<comment type="cofactor">
    <cofactor evidence="1">
        <name>pyridoxal 5'-phosphate</name>
        <dbReference type="ChEBI" id="CHEBI:597326"/>
    </cofactor>
</comment>
<name>A0A094S822_9ZZZZ</name>
<keyword evidence="2" id="KW-0210">Decarboxylase</keyword>
<reference evidence="6" key="1">
    <citation type="submission" date="2014-06" db="EMBL/GenBank/DDBJ databases">
        <title>Key roles for freshwater Actinobacteria revealed by deep metagenomic sequencing.</title>
        <authorList>
            <person name="Ghai R."/>
            <person name="Mizuno C.M."/>
            <person name="Picazo A."/>
            <person name="Camacho A."/>
            <person name="Rodriguez-Valera F."/>
        </authorList>
    </citation>
    <scope>NUCLEOTIDE SEQUENCE</scope>
</reference>
<dbReference type="SUPFAM" id="SSF51419">
    <property type="entry name" value="PLP-binding barrel"/>
    <property type="match status" value="1"/>
</dbReference>
<dbReference type="InterPro" id="IPR002986">
    <property type="entry name" value="DAP_deCOOHase_LysA"/>
</dbReference>
<dbReference type="PROSITE" id="PS00879">
    <property type="entry name" value="ODR_DC_2_2"/>
    <property type="match status" value="1"/>
</dbReference>
<keyword evidence="4" id="KW-0456">Lyase</keyword>
<dbReference type="PROSITE" id="PS00878">
    <property type="entry name" value="ODR_DC_2_1"/>
    <property type="match status" value="1"/>
</dbReference>
<dbReference type="InterPro" id="IPR000183">
    <property type="entry name" value="Orn/DAP/Arg_de-COase"/>
</dbReference>
<dbReference type="InterPro" id="IPR022644">
    <property type="entry name" value="De-COase2_N"/>
</dbReference>
<dbReference type="InterPro" id="IPR022653">
    <property type="entry name" value="De-COase2_pyr-phos_BS"/>
</dbReference>
<dbReference type="Pfam" id="PF02784">
    <property type="entry name" value="Orn_Arg_deC_N"/>
    <property type="match status" value="1"/>
</dbReference>
<protein>
    <submittedName>
        <fullName evidence="6">Diaminopimelate decarboxylase</fullName>
    </submittedName>
</protein>
<gene>
    <name evidence="6" type="ORF">GM51_18125</name>
</gene>
<dbReference type="PRINTS" id="PR01179">
    <property type="entry name" value="ODADCRBXLASE"/>
</dbReference>
<dbReference type="GO" id="GO:0009089">
    <property type="term" value="P:lysine biosynthetic process via diaminopimelate"/>
    <property type="evidence" value="ECO:0007669"/>
    <property type="project" value="InterPro"/>
</dbReference>
<dbReference type="InterPro" id="IPR029066">
    <property type="entry name" value="PLP-binding_barrel"/>
</dbReference>
<feature type="domain" description="Orn/DAP/Arg decarboxylase 2 N-terminal" evidence="5">
    <location>
        <begin position="46"/>
        <end position="303"/>
    </location>
</feature>
<dbReference type="SUPFAM" id="SSF50621">
    <property type="entry name" value="Alanine racemase C-terminal domain-like"/>
    <property type="match status" value="1"/>
</dbReference>
<dbReference type="FunFam" id="3.20.20.10:FF:000003">
    <property type="entry name" value="Diaminopimelate decarboxylase"/>
    <property type="match status" value="1"/>
</dbReference>
<dbReference type="GO" id="GO:0008836">
    <property type="term" value="F:diaminopimelate decarboxylase activity"/>
    <property type="evidence" value="ECO:0007669"/>
    <property type="project" value="InterPro"/>
</dbReference>
<dbReference type="InterPro" id="IPR022657">
    <property type="entry name" value="De-COase2_CS"/>
</dbReference>